<feature type="domain" description="TonB-dependent receptor plug" evidence="13">
    <location>
        <begin position="70"/>
        <end position="178"/>
    </location>
</feature>
<comment type="subcellular location">
    <subcellularLocation>
        <location evidence="1 10">Cell outer membrane</location>
        <topology evidence="1 10">Multi-pass membrane protein</topology>
    </subcellularLocation>
</comment>
<dbReference type="InterPro" id="IPR000531">
    <property type="entry name" value="Beta-barrel_TonB"/>
</dbReference>
<evidence type="ECO:0000313" key="14">
    <source>
        <dbReference type="EMBL" id="MCY1073792.1"/>
    </source>
</evidence>
<evidence type="ECO:0000256" key="10">
    <source>
        <dbReference type="PROSITE-ProRule" id="PRU01360"/>
    </source>
</evidence>
<accession>A0ABT3ZYM6</accession>
<dbReference type="Proteomes" id="UP001207654">
    <property type="component" value="Unassembled WGS sequence"/>
</dbReference>
<reference evidence="14 15" key="1">
    <citation type="submission" date="2022-11" db="EMBL/GenBank/DDBJ databases">
        <title>Minimal conservation of predation-associated metabolite biosynthetic gene clusters underscores biosynthetic potential of Myxococcota including descriptions for ten novel species: Archangium lansinium sp. nov., Myxococcus landrumus sp. nov., Nannocystis bai.</title>
        <authorList>
            <person name="Ahearne A."/>
            <person name="Stevens C."/>
            <person name="Phillips K."/>
        </authorList>
    </citation>
    <scope>NUCLEOTIDE SEQUENCE [LARGE SCALE GENOMIC DNA]</scope>
    <source>
        <strain evidence="14 15">MIWBW</strain>
    </source>
</reference>
<evidence type="ECO:0000256" key="8">
    <source>
        <dbReference type="ARBA" id="ARBA00023170"/>
    </source>
</evidence>
<evidence type="ECO:0000256" key="4">
    <source>
        <dbReference type="ARBA" id="ARBA00022692"/>
    </source>
</evidence>
<evidence type="ECO:0000259" key="13">
    <source>
        <dbReference type="Pfam" id="PF07715"/>
    </source>
</evidence>
<dbReference type="PROSITE" id="PS52016">
    <property type="entry name" value="TONB_DEPENDENT_REC_3"/>
    <property type="match status" value="1"/>
</dbReference>
<sequence>MASCRSLGALIFAELLVLLLPLGMGGAALAQEPPETPRSGRPSDISELSLEELLNLEVVTPSAQAQTVGEAPSTVYVFTEETIRLRGYTSLAQLLEDVPEIEMLFKSRPEYSEQIIVRGILGQGNEKLIILLDGFRIDALSKTPHSIGRNFSLVNVKRVEVVLGPVSALYGPDAFTGVIQIITRSGAEVQGGRVTGSIGRFNTTEDSFVAGAKEGGISLAVSGSYYHSDEPTLPDFYPEDFRWYNERYKTRGEVHVSPFAPGEPVVVVPIQPYATPTNNYFLSARLDIGDFRFGYSRHYDRHSSSVPEASDLALYVEDAKWAYTVQSVYGQYTYRSGDGKLEFITSLSLNTYELDSDSAFINYVTSYQRGFKYEQFLVGELEERISYRFLDWLSGTWGLSYRDLAGIPKTADLARRLDPDASPPEFQGHVYIGTDVRDVTGRDLSVPVDFYNIHEQNLGTYLELRAQPRPWVSLTAGVRFDHQTRYGDSLTPRIGVVLQPLEGTRLKLLYGEGFLAPSPNVAYQHFGSFASVTDAAGDIVGLKSFFFHLPNADLKPERLRMGELIVSQDIGDAVRVSANGFLSHVRNRFGIQLLENQTFKTWPVDVVEQPINLGERFLSYGGTLRLDARVRSGRLSVNPYASYTFTGGRRGEEPLPSSSMHVLKGGLDIAWRGLSLSTRLIARSSAFHPVLRDVNGQLVVIPGSTVVNAHLRYSDIVRFHGFSPSLWLDVRNLFDSRYYLVSGAVAHLPGVPQDPLRILVGADVAF</sequence>
<evidence type="ECO:0000256" key="3">
    <source>
        <dbReference type="ARBA" id="ARBA00022452"/>
    </source>
</evidence>
<dbReference type="SUPFAM" id="SSF56935">
    <property type="entry name" value="Porins"/>
    <property type="match status" value="1"/>
</dbReference>
<evidence type="ECO:0000313" key="15">
    <source>
        <dbReference type="Proteomes" id="UP001207654"/>
    </source>
</evidence>
<comment type="similarity">
    <text evidence="10 11">Belongs to the TonB-dependent receptor family.</text>
</comment>
<feature type="domain" description="TonB-dependent receptor-like beta-barrel" evidence="12">
    <location>
        <begin position="326"/>
        <end position="733"/>
    </location>
</feature>
<gene>
    <name evidence="14" type="ORF">OV287_04785</name>
</gene>
<evidence type="ECO:0000256" key="6">
    <source>
        <dbReference type="ARBA" id="ARBA00023077"/>
    </source>
</evidence>
<dbReference type="Pfam" id="PF00593">
    <property type="entry name" value="TonB_dep_Rec_b-barrel"/>
    <property type="match status" value="1"/>
</dbReference>
<dbReference type="Gene3D" id="2.40.170.20">
    <property type="entry name" value="TonB-dependent receptor, beta-barrel domain"/>
    <property type="match status" value="1"/>
</dbReference>
<dbReference type="InterPro" id="IPR037066">
    <property type="entry name" value="Plug_dom_sf"/>
</dbReference>
<keyword evidence="9 10" id="KW-0998">Cell outer membrane</keyword>
<keyword evidence="2 10" id="KW-0813">Transport</keyword>
<organism evidence="14 15">
    <name type="scientific">Archangium lansingense</name>
    <dbReference type="NCBI Taxonomy" id="2995310"/>
    <lineage>
        <taxon>Bacteria</taxon>
        <taxon>Pseudomonadati</taxon>
        <taxon>Myxococcota</taxon>
        <taxon>Myxococcia</taxon>
        <taxon>Myxococcales</taxon>
        <taxon>Cystobacterineae</taxon>
        <taxon>Archangiaceae</taxon>
        <taxon>Archangium</taxon>
    </lineage>
</organism>
<evidence type="ECO:0000256" key="9">
    <source>
        <dbReference type="ARBA" id="ARBA00023237"/>
    </source>
</evidence>
<evidence type="ECO:0000256" key="1">
    <source>
        <dbReference type="ARBA" id="ARBA00004571"/>
    </source>
</evidence>
<keyword evidence="3 10" id="KW-1134">Transmembrane beta strand</keyword>
<evidence type="ECO:0000259" key="12">
    <source>
        <dbReference type="Pfam" id="PF00593"/>
    </source>
</evidence>
<dbReference type="InterPro" id="IPR039426">
    <property type="entry name" value="TonB-dep_rcpt-like"/>
</dbReference>
<proteinExistence type="inferred from homology"/>
<keyword evidence="6 11" id="KW-0798">TonB box</keyword>
<comment type="caution">
    <text evidence="14">The sequence shown here is derived from an EMBL/GenBank/DDBJ whole genome shotgun (WGS) entry which is preliminary data.</text>
</comment>
<dbReference type="PANTHER" id="PTHR30069:SF29">
    <property type="entry name" value="HEMOGLOBIN AND HEMOGLOBIN-HAPTOGLOBIN-BINDING PROTEIN 1-RELATED"/>
    <property type="match status" value="1"/>
</dbReference>
<evidence type="ECO:0000256" key="7">
    <source>
        <dbReference type="ARBA" id="ARBA00023136"/>
    </source>
</evidence>
<dbReference type="InterPro" id="IPR012910">
    <property type="entry name" value="Plug_dom"/>
</dbReference>
<keyword evidence="4 10" id="KW-0812">Transmembrane</keyword>
<keyword evidence="15" id="KW-1185">Reference proteome</keyword>
<dbReference type="PANTHER" id="PTHR30069">
    <property type="entry name" value="TONB-DEPENDENT OUTER MEMBRANE RECEPTOR"/>
    <property type="match status" value="1"/>
</dbReference>
<protein>
    <submittedName>
        <fullName evidence="14">TonB-dependent receptor</fullName>
    </submittedName>
</protein>
<name>A0ABT3ZYM6_9BACT</name>
<dbReference type="InterPro" id="IPR036942">
    <property type="entry name" value="Beta-barrel_TonB_sf"/>
</dbReference>
<dbReference type="Gene3D" id="2.170.130.10">
    <property type="entry name" value="TonB-dependent receptor, plug domain"/>
    <property type="match status" value="1"/>
</dbReference>
<dbReference type="EMBL" id="JAPNKA010000001">
    <property type="protein sequence ID" value="MCY1073792.1"/>
    <property type="molecule type" value="Genomic_DNA"/>
</dbReference>
<keyword evidence="8 14" id="KW-0675">Receptor</keyword>
<dbReference type="Pfam" id="PF07715">
    <property type="entry name" value="Plug"/>
    <property type="match status" value="1"/>
</dbReference>
<keyword evidence="5" id="KW-0732">Signal</keyword>
<evidence type="ECO:0000256" key="2">
    <source>
        <dbReference type="ARBA" id="ARBA00022448"/>
    </source>
</evidence>
<keyword evidence="7 10" id="KW-0472">Membrane</keyword>
<dbReference type="RefSeq" id="WP_267532784.1">
    <property type="nucleotide sequence ID" value="NZ_JAPNKA010000001.1"/>
</dbReference>
<evidence type="ECO:0000256" key="11">
    <source>
        <dbReference type="RuleBase" id="RU003357"/>
    </source>
</evidence>
<evidence type="ECO:0000256" key="5">
    <source>
        <dbReference type="ARBA" id="ARBA00022729"/>
    </source>
</evidence>